<feature type="domain" description="WW" evidence="4">
    <location>
        <begin position="411"/>
        <end position="438"/>
    </location>
</feature>
<evidence type="ECO:0000259" key="4">
    <source>
        <dbReference type="PROSITE" id="PS50020"/>
    </source>
</evidence>
<dbReference type="GO" id="GO:0003723">
    <property type="term" value="F:RNA binding"/>
    <property type="evidence" value="ECO:0007669"/>
    <property type="project" value="UniProtKB-UniRule"/>
</dbReference>
<feature type="compositionally biased region" description="Basic and acidic residues" evidence="3">
    <location>
        <begin position="512"/>
        <end position="538"/>
    </location>
</feature>
<feature type="domain" description="RRM" evidence="5">
    <location>
        <begin position="175"/>
        <end position="250"/>
    </location>
</feature>
<dbReference type="InterPro" id="IPR001202">
    <property type="entry name" value="WW_dom"/>
</dbReference>
<dbReference type="InterPro" id="IPR035979">
    <property type="entry name" value="RBD_domain_sf"/>
</dbReference>
<accession>A0AAV1AXM8</accession>
<feature type="compositionally biased region" description="Polar residues" evidence="3">
    <location>
        <begin position="12"/>
        <end position="27"/>
    </location>
</feature>
<dbReference type="InterPro" id="IPR000504">
    <property type="entry name" value="RRM_dom"/>
</dbReference>
<dbReference type="SUPFAM" id="SSF54928">
    <property type="entry name" value="RNA-binding domain, RBD"/>
    <property type="match status" value="2"/>
</dbReference>
<keyword evidence="1 2" id="KW-0694">RNA-binding</keyword>
<feature type="domain" description="RRM" evidence="5">
    <location>
        <begin position="69"/>
        <end position="150"/>
    </location>
</feature>
<evidence type="ECO:0000256" key="1">
    <source>
        <dbReference type="ARBA" id="ARBA00022884"/>
    </source>
</evidence>
<feature type="compositionally biased region" description="Basic and acidic residues" evidence="3">
    <location>
        <begin position="478"/>
        <end position="487"/>
    </location>
</feature>
<protein>
    <recommendedName>
        <fullName evidence="8">Flowering time control protein FCA</fullName>
    </recommendedName>
</protein>
<keyword evidence="7" id="KW-1185">Reference proteome</keyword>
<feature type="compositionally biased region" description="Basic and acidic residues" evidence="3">
    <location>
        <begin position="461"/>
        <end position="470"/>
    </location>
</feature>
<feature type="region of interest" description="Disordered" evidence="3">
    <location>
        <begin position="1"/>
        <end position="55"/>
    </location>
</feature>
<evidence type="ECO:0000256" key="2">
    <source>
        <dbReference type="PROSITE-ProRule" id="PRU00176"/>
    </source>
</evidence>
<dbReference type="InterPro" id="IPR036020">
    <property type="entry name" value="WW_dom_sf"/>
</dbReference>
<feature type="region of interest" description="Disordered" evidence="3">
    <location>
        <begin position="378"/>
        <end position="409"/>
    </location>
</feature>
<feature type="compositionally biased region" description="Polar residues" evidence="3">
    <location>
        <begin position="544"/>
        <end position="575"/>
    </location>
</feature>
<evidence type="ECO:0000259" key="5">
    <source>
        <dbReference type="PROSITE" id="PS50102"/>
    </source>
</evidence>
<dbReference type="CDD" id="cd00201">
    <property type="entry name" value="WW"/>
    <property type="match status" value="1"/>
</dbReference>
<evidence type="ECO:0000313" key="7">
    <source>
        <dbReference type="Proteomes" id="UP001157006"/>
    </source>
</evidence>
<dbReference type="InterPro" id="IPR012677">
    <property type="entry name" value="Nucleotide-bd_a/b_plait_sf"/>
</dbReference>
<feature type="compositionally biased region" description="Low complexity" evidence="3">
    <location>
        <begin position="28"/>
        <end position="45"/>
    </location>
</feature>
<dbReference type="Gene3D" id="2.20.70.10">
    <property type="match status" value="1"/>
</dbReference>
<dbReference type="SUPFAM" id="SSF51045">
    <property type="entry name" value="WW domain"/>
    <property type="match status" value="1"/>
</dbReference>
<sequence length="575" mass="65610">MLEIQNEPPPDQTVNFIGDSTNSQFHLNTFPNHATAPNPNPNFSVPRPPPPRKRPWVASPDQVDIHGHAKVYVAPVPRTLSEDDIRLVFEVYGTIVEVVLLTDKATGARQGSCLVKYSTFNEAEMAIKALSNQYIFPGEAYPVVVRFADRARERFGLRGGFCRNMEKKDPPEVVDKIFVSYIHKDASSQDIEEIFSPYGHIEDVYIVRNRGYGFVKFSNREMALAAIKGLNRTFTMRGCDQPLSVRFAQPKKPKMGESRGNYLPANANFGPTSQEPAVWPLPNFCDSNTGGSFAHIAPHHSRLPHQQVNAHMPNWEPGATVVQQQFLPQHVHSQLASMPLRPIQPPNLPSQPFITEVQRQFHPADFPVQNIEQQLSSQLPTQTEHNSLGTVSTSPDLSTNPEDEEFPECDWSEHYCPDGNKYYYNCVTCESRWEKPEEYDQESQKQRKQDDHSIPCPQESQKQHKQDDHNIPCPQESQKQHKQDDHNIPCPQETQKQHKQDDHSIPFPQESQEQHKQDDHSIPCPRESQKQHKQDDHSIPCLQLSLSSPQKVSQRQQESNHDYMQSETNPVVEQV</sequence>
<feature type="compositionally biased region" description="Basic and acidic residues" evidence="3">
    <location>
        <begin position="440"/>
        <end position="453"/>
    </location>
</feature>
<organism evidence="6 7">
    <name type="scientific">Vicia faba</name>
    <name type="common">Broad bean</name>
    <name type="synonym">Faba vulgaris</name>
    <dbReference type="NCBI Taxonomy" id="3906"/>
    <lineage>
        <taxon>Eukaryota</taxon>
        <taxon>Viridiplantae</taxon>
        <taxon>Streptophyta</taxon>
        <taxon>Embryophyta</taxon>
        <taxon>Tracheophyta</taxon>
        <taxon>Spermatophyta</taxon>
        <taxon>Magnoliopsida</taxon>
        <taxon>eudicotyledons</taxon>
        <taxon>Gunneridae</taxon>
        <taxon>Pentapetalae</taxon>
        <taxon>rosids</taxon>
        <taxon>fabids</taxon>
        <taxon>Fabales</taxon>
        <taxon>Fabaceae</taxon>
        <taxon>Papilionoideae</taxon>
        <taxon>50 kb inversion clade</taxon>
        <taxon>NPAAA clade</taxon>
        <taxon>Hologalegina</taxon>
        <taxon>IRL clade</taxon>
        <taxon>Fabeae</taxon>
        <taxon>Vicia</taxon>
    </lineage>
</organism>
<reference evidence="6 7" key="1">
    <citation type="submission" date="2023-01" db="EMBL/GenBank/DDBJ databases">
        <authorList>
            <person name="Kreplak J."/>
        </authorList>
    </citation>
    <scope>NUCLEOTIDE SEQUENCE [LARGE SCALE GENOMIC DNA]</scope>
</reference>
<dbReference type="EMBL" id="OX451740">
    <property type="protein sequence ID" value="CAI8615209.1"/>
    <property type="molecule type" value="Genomic_DNA"/>
</dbReference>
<evidence type="ECO:0008006" key="8">
    <source>
        <dbReference type="Google" id="ProtNLM"/>
    </source>
</evidence>
<dbReference type="Pfam" id="PF00076">
    <property type="entry name" value="RRM_1"/>
    <property type="match status" value="2"/>
</dbReference>
<gene>
    <name evidence="6" type="ORF">VFH_V167720</name>
</gene>
<dbReference type="AlphaFoldDB" id="A0AAV1AXM8"/>
<evidence type="ECO:0000313" key="6">
    <source>
        <dbReference type="EMBL" id="CAI8615209.1"/>
    </source>
</evidence>
<feature type="compositionally biased region" description="Polar residues" evidence="3">
    <location>
        <begin position="378"/>
        <end position="400"/>
    </location>
</feature>
<dbReference type="Gene3D" id="3.30.70.330">
    <property type="match status" value="2"/>
</dbReference>
<name>A0AAV1AXM8_VICFA</name>
<dbReference type="Proteomes" id="UP001157006">
    <property type="component" value="Chromosome 5"/>
</dbReference>
<proteinExistence type="predicted"/>
<dbReference type="SMART" id="SM00456">
    <property type="entry name" value="WW"/>
    <property type="match status" value="1"/>
</dbReference>
<feature type="region of interest" description="Disordered" evidence="3">
    <location>
        <begin position="440"/>
        <end position="575"/>
    </location>
</feature>
<dbReference type="SMART" id="SM00360">
    <property type="entry name" value="RRM"/>
    <property type="match status" value="2"/>
</dbReference>
<dbReference type="PROSITE" id="PS50102">
    <property type="entry name" value="RRM"/>
    <property type="match status" value="2"/>
</dbReference>
<evidence type="ECO:0000256" key="3">
    <source>
        <dbReference type="SAM" id="MobiDB-lite"/>
    </source>
</evidence>
<feature type="compositionally biased region" description="Basic and acidic residues" evidence="3">
    <location>
        <begin position="495"/>
        <end position="504"/>
    </location>
</feature>
<dbReference type="Pfam" id="PF00397">
    <property type="entry name" value="WW"/>
    <property type="match status" value="1"/>
</dbReference>
<dbReference type="PANTHER" id="PTHR21245">
    <property type="entry name" value="HETEROGENEOUS NUCLEAR RIBONUCLEOPROTEIN"/>
    <property type="match status" value="1"/>
</dbReference>
<dbReference type="PROSITE" id="PS01159">
    <property type="entry name" value="WW_DOMAIN_1"/>
    <property type="match status" value="1"/>
</dbReference>
<dbReference type="PROSITE" id="PS50020">
    <property type="entry name" value="WW_DOMAIN_2"/>
    <property type="match status" value="1"/>
</dbReference>